<gene>
    <name evidence="3" type="ORF">F5890DRAFT_1471059</name>
</gene>
<evidence type="ECO:0000256" key="2">
    <source>
        <dbReference type="SAM" id="SignalP"/>
    </source>
</evidence>
<feature type="transmembrane region" description="Helical" evidence="1">
    <location>
        <begin position="171"/>
        <end position="195"/>
    </location>
</feature>
<evidence type="ECO:0000256" key="1">
    <source>
        <dbReference type="SAM" id="Phobius"/>
    </source>
</evidence>
<keyword evidence="1" id="KW-0812">Transmembrane</keyword>
<name>A0AA38Q9F5_9AGAR</name>
<dbReference type="Proteomes" id="UP001163850">
    <property type="component" value="Unassembled WGS sequence"/>
</dbReference>
<protein>
    <submittedName>
        <fullName evidence="3">Uncharacterized protein</fullName>
    </submittedName>
</protein>
<reference evidence="3" key="1">
    <citation type="submission" date="2022-08" db="EMBL/GenBank/DDBJ databases">
        <authorList>
            <consortium name="DOE Joint Genome Institute"/>
            <person name="Min B."/>
            <person name="Riley R."/>
            <person name="Sierra-Patev S."/>
            <person name="Naranjo-Ortiz M."/>
            <person name="Looney B."/>
            <person name="Konkel Z."/>
            <person name="Slot J.C."/>
            <person name="Sakamoto Y."/>
            <person name="Steenwyk J.L."/>
            <person name="Rokas A."/>
            <person name="Carro J."/>
            <person name="Camarero S."/>
            <person name="Ferreira P."/>
            <person name="Molpeceres G."/>
            <person name="Ruiz-Duenas F.J."/>
            <person name="Serrano A."/>
            <person name="Henrissat B."/>
            <person name="Drula E."/>
            <person name="Hughes K.W."/>
            <person name="Mata J.L."/>
            <person name="Ishikawa N.K."/>
            <person name="Vargas-Isla R."/>
            <person name="Ushijima S."/>
            <person name="Smith C.A."/>
            <person name="Ahrendt S."/>
            <person name="Andreopoulos W."/>
            <person name="He G."/>
            <person name="Labutti K."/>
            <person name="Lipzen A."/>
            <person name="Ng V."/>
            <person name="Sandor L."/>
            <person name="Barry K."/>
            <person name="Martinez A.T."/>
            <person name="Xiao Y."/>
            <person name="Gibbons J.G."/>
            <person name="Terashima K."/>
            <person name="Hibbett D.S."/>
            <person name="Grigoriev I.V."/>
        </authorList>
    </citation>
    <scope>NUCLEOTIDE SEQUENCE</scope>
    <source>
        <strain evidence="3">TFB7829</strain>
    </source>
</reference>
<keyword evidence="1" id="KW-0472">Membrane</keyword>
<accession>A0AA38Q9F5</accession>
<keyword evidence="1" id="KW-1133">Transmembrane helix</keyword>
<evidence type="ECO:0000313" key="4">
    <source>
        <dbReference type="Proteomes" id="UP001163850"/>
    </source>
</evidence>
<feature type="chain" id="PRO_5041431932" evidence="2">
    <location>
        <begin position="21"/>
        <end position="196"/>
    </location>
</feature>
<dbReference type="AlphaFoldDB" id="A0AA38Q9F5"/>
<feature type="signal peptide" evidence="2">
    <location>
        <begin position="1"/>
        <end position="20"/>
    </location>
</feature>
<sequence>MIRQLIFTLSAASFVFMANGAAIVRRSDALTLLAVSDITAQAASLFGDATSIVNSEFAVATSAIESAFGHASLPSGFVQTVTSEAGHIESIISSLGGEAITLASAGQGAVTSFAGTHFTVAASPSGSPASIQTSSGFVTSATSRPLTSTSYAAPSSTVSQKNSASASVQSAGTMMTIFVTLATLVGSTAVGVLVVL</sequence>
<proteinExistence type="predicted"/>
<comment type="caution">
    <text evidence="3">The sequence shown here is derived from an EMBL/GenBank/DDBJ whole genome shotgun (WGS) entry which is preliminary data.</text>
</comment>
<keyword evidence="2" id="KW-0732">Signal</keyword>
<dbReference type="EMBL" id="MU801902">
    <property type="protein sequence ID" value="KAJ3989071.1"/>
    <property type="molecule type" value="Genomic_DNA"/>
</dbReference>
<organism evidence="3 4">
    <name type="scientific">Lentinula detonsa</name>
    <dbReference type="NCBI Taxonomy" id="2804962"/>
    <lineage>
        <taxon>Eukaryota</taxon>
        <taxon>Fungi</taxon>
        <taxon>Dikarya</taxon>
        <taxon>Basidiomycota</taxon>
        <taxon>Agaricomycotina</taxon>
        <taxon>Agaricomycetes</taxon>
        <taxon>Agaricomycetidae</taxon>
        <taxon>Agaricales</taxon>
        <taxon>Marasmiineae</taxon>
        <taxon>Omphalotaceae</taxon>
        <taxon>Lentinula</taxon>
    </lineage>
</organism>
<evidence type="ECO:0000313" key="3">
    <source>
        <dbReference type="EMBL" id="KAJ3989071.1"/>
    </source>
</evidence>